<keyword evidence="4" id="KW-0804">Transcription</keyword>
<keyword evidence="3" id="KW-0238">DNA-binding</keyword>
<dbReference type="Gene3D" id="3.40.190.10">
    <property type="entry name" value="Periplasmic binding protein-like II"/>
    <property type="match status" value="2"/>
</dbReference>
<comment type="caution">
    <text evidence="6">The sequence shown here is derived from an EMBL/GenBank/DDBJ whole genome shotgun (WGS) entry which is preliminary data.</text>
</comment>
<evidence type="ECO:0000256" key="4">
    <source>
        <dbReference type="ARBA" id="ARBA00023163"/>
    </source>
</evidence>
<comment type="similarity">
    <text evidence="1">Belongs to the LysR transcriptional regulatory family.</text>
</comment>
<dbReference type="InterPro" id="IPR036388">
    <property type="entry name" value="WH-like_DNA-bd_sf"/>
</dbReference>
<organism evidence="6 7">
    <name type="scientific">Vibrio agarivorans</name>
    <dbReference type="NCBI Taxonomy" id="153622"/>
    <lineage>
        <taxon>Bacteria</taxon>
        <taxon>Pseudomonadati</taxon>
        <taxon>Pseudomonadota</taxon>
        <taxon>Gammaproteobacteria</taxon>
        <taxon>Vibrionales</taxon>
        <taxon>Vibrionaceae</taxon>
        <taxon>Vibrio</taxon>
    </lineage>
</organism>
<dbReference type="InterPro" id="IPR050389">
    <property type="entry name" value="LysR-type_TF"/>
</dbReference>
<dbReference type="InterPro" id="IPR000847">
    <property type="entry name" value="LysR_HTH_N"/>
</dbReference>
<dbReference type="PANTHER" id="PTHR30118:SF15">
    <property type="entry name" value="TRANSCRIPTIONAL REGULATORY PROTEIN"/>
    <property type="match status" value="1"/>
</dbReference>
<dbReference type="RefSeq" id="WP_289962014.1">
    <property type="nucleotide sequence ID" value="NZ_JAUEOZ010000001.1"/>
</dbReference>
<evidence type="ECO:0000256" key="2">
    <source>
        <dbReference type="ARBA" id="ARBA00023015"/>
    </source>
</evidence>
<dbReference type="Proteomes" id="UP001169719">
    <property type="component" value="Unassembled WGS sequence"/>
</dbReference>
<dbReference type="PANTHER" id="PTHR30118">
    <property type="entry name" value="HTH-TYPE TRANSCRIPTIONAL REGULATOR LEUO-RELATED"/>
    <property type="match status" value="1"/>
</dbReference>
<keyword evidence="2" id="KW-0805">Transcription regulation</keyword>
<dbReference type="InterPro" id="IPR036390">
    <property type="entry name" value="WH_DNA-bd_sf"/>
</dbReference>
<dbReference type="Pfam" id="PF03466">
    <property type="entry name" value="LysR_substrate"/>
    <property type="match status" value="1"/>
</dbReference>
<reference evidence="6" key="1">
    <citation type="submission" date="2024-05" db="EMBL/GenBank/DDBJ databases">
        <title>Genome Sequences of Four Agar- Degrading Marine Bacteria.</title>
        <authorList>
            <person name="Phillips E.K."/>
            <person name="Shaffer J.C."/>
            <person name="Henson M.W."/>
            <person name="Temperton B."/>
            <person name="Thrash C.J."/>
            <person name="Martin M.O."/>
        </authorList>
    </citation>
    <scope>NUCLEOTIDE SEQUENCE</scope>
    <source>
        <strain evidence="6">EKP203</strain>
    </source>
</reference>
<dbReference type="PROSITE" id="PS50931">
    <property type="entry name" value="HTH_LYSR"/>
    <property type="match status" value="1"/>
</dbReference>
<evidence type="ECO:0000256" key="1">
    <source>
        <dbReference type="ARBA" id="ARBA00009437"/>
    </source>
</evidence>
<proteinExistence type="inferred from homology"/>
<dbReference type="InterPro" id="IPR005119">
    <property type="entry name" value="LysR_subst-bd"/>
</dbReference>
<sequence length="303" mass="34816">MSKGLNYNLLRELVLIYRHRNLKKVAVYLGVTESAVSKHLSHLREHFDDPLFVRTAEGLEPTFKMIEMISEIEQGLDLIDHAIVSTPAFSANDYDGEIKVALHTLAVEYFAEPIYEAIRERFPHAKVGIKTWSSSTEQDIIDGRIHVGVNFLNVGRTKSLYQKTLLHAPLVIAIPSSTGVTTWEKAFEQPFVFYRIAGWNDEHEWFNERSRQFGINLDYKIYLDNLTVAKSVMRKHGYGFLGLPWLFNEPDFELISPPEHLRIEQPVAICCRLANRYHPLFKALFECIEKGRLVCDFGSSSTQ</sequence>
<evidence type="ECO:0000313" key="7">
    <source>
        <dbReference type="Proteomes" id="UP001169719"/>
    </source>
</evidence>
<name>A0ABT7Y1J5_9VIBR</name>
<feature type="domain" description="HTH lysR-type" evidence="5">
    <location>
        <begin position="5"/>
        <end position="62"/>
    </location>
</feature>
<dbReference type="SUPFAM" id="SSF53850">
    <property type="entry name" value="Periplasmic binding protein-like II"/>
    <property type="match status" value="1"/>
</dbReference>
<dbReference type="SUPFAM" id="SSF46785">
    <property type="entry name" value="Winged helix' DNA-binding domain"/>
    <property type="match status" value="1"/>
</dbReference>
<keyword evidence="7" id="KW-1185">Reference proteome</keyword>
<evidence type="ECO:0000256" key="3">
    <source>
        <dbReference type="ARBA" id="ARBA00023125"/>
    </source>
</evidence>
<gene>
    <name evidence="6" type="ORF">QWJ08_10965</name>
</gene>
<evidence type="ECO:0000259" key="5">
    <source>
        <dbReference type="PROSITE" id="PS50931"/>
    </source>
</evidence>
<dbReference type="EMBL" id="JAUEOZ010000001">
    <property type="protein sequence ID" value="MDN2481915.1"/>
    <property type="molecule type" value="Genomic_DNA"/>
</dbReference>
<evidence type="ECO:0000313" key="6">
    <source>
        <dbReference type="EMBL" id="MDN2481915.1"/>
    </source>
</evidence>
<protein>
    <submittedName>
        <fullName evidence="6">LysR family transcriptional regulator</fullName>
    </submittedName>
</protein>
<accession>A0ABT7Y1J5</accession>
<dbReference type="Gene3D" id="1.10.10.10">
    <property type="entry name" value="Winged helix-like DNA-binding domain superfamily/Winged helix DNA-binding domain"/>
    <property type="match status" value="1"/>
</dbReference>
<dbReference type="Pfam" id="PF00126">
    <property type="entry name" value="HTH_1"/>
    <property type="match status" value="1"/>
</dbReference>